<dbReference type="RefSeq" id="WP_091776134.1">
    <property type="nucleotide sequence ID" value="NZ_CAESCL010000063.1"/>
</dbReference>
<keyword evidence="2 4" id="KW-0067">ATP-binding</keyword>
<dbReference type="InterPro" id="IPR027417">
    <property type="entry name" value="P-loop_NTPase"/>
</dbReference>
<evidence type="ECO:0000313" key="4">
    <source>
        <dbReference type="EMBL" id="SER22087.1"/>
    </source>
</evidence>
<dbReference type="GO" id="GO:0005524">
    <property type="term" value="F:ATP binding"/>
    <property type="evidence" value="ECO:0007669"/>
    <property type="project" value="UniProtKB-KW"/>
</dbReference>
<proteinExistence type="predicted"/>
<dbReference type="PANTHER" id="PTHR43158">
    <property type="entry name" value="SKFA PEPTIDE EXPORT ATP-BINDING PROTEIN SKFE"/>
    <property type="match status" value="1"/>
</dbReference>
<protein>
    <submittedName>
        <fullName evidence="4">ABC-2 type transport system ATP-binding protein</fullName>
    </submittedName>
</protein>
<dbReference type="Proteomes" id="UP000199427">
    <property type="component" value="Unassembled WGS sequence"/>
</dbReference>
<dbReference type="Pfam" id="PF00005">
    <property type="entry name" value="ABC_tran"/>
    <property type="match status" value="1"/>
</dbReference>
<reference evidence="4 5" key="1">
    <citation type="submission" date="2016-10" db="EMBL/GenBank/DDBJ databases">
        <authorList>
            <person name="de Groot N.N."/>
        </authorList>
    </citation>
    <scope>NUCLEOTIDE SEQUENCE [LARGE SCALE GENOMIC DNA]</scope>
    <source>
        <strain evidence="4 5">DSM 21633</strain>
    </source>
</reference>
<keyword evidence="5" id="KW-1185">Reference proteome</keyword>
<keyword evidence="1" id="KW-0547">Nucleotide-binding</keyword>
<dbReference type="PANTHER" id="PTHR43158:SF5">
    <property type="entry name" value="ABC TRANSPORTER, ATP-BINDING PROTEIN"/>
    <property type="match status" value="1"/>
</dbReference>
<name>A0A1H9MF47_9BACI</name>
<dbReference type="OrthoDB" id="9804819at2"/>
<evidence type="ECO:0000256" key="1">
    <source>
        <dbReference type="ARBA" id="ARBA00022741"/>
    </source>
</evidence>
<dbReference type="InterPro" id="IPR003439">
    <property type="entry name" value="ABC_transporter-like_ATP-bd"/>
</dbReference>
<dbReference type="AlphaFoldDB" id="A0A1H9MF47"/>
<gene>
    <name evidence="4" type="ORF">SAMN05216362_16114</name>
</gene>
<evidence type="ECO:0000259" key="3">
    <source>
        <dbReference type="Pfam" id="PF00005"/>
    </source>
</evidence>
<dbReference type="GO" id="GO:0016887">
    <property type="term" value="F:ATP hydrolysis activity"/>
    <property type="evidence" value="ECO:0007669"/>
    <property type="project" value="InterPro"/>
</dbReference>
<organism evidence="4 5">
    <name type="scientific">Piscibacillus halophilus</name>
    <dbReference type="NCBI Taxonomy" id="571933"/>
    <lineage>
        <taxon>Bacteria</taxon>
        <taxon>Bacillati</taxon>
        <taxon>Bacillota</taxon>
        <taxon>Bacilli</taxon>
        <taxon>Bacillales</taxon>
        <taxon>Bacillaceae</taxon>
        <taxon>Piscibacillus</taxon>
    </lineage>
</organism>
<feature type="domain" description="ABC transporter" evidence="3">
    <location>
        <begin position="3"/>
        <end position="52"/>
    </location>
</feature>
<evidence type="ECO:0000313" key="5">
    <source>
        <dbReference type="Proteomes" id="UP000199427"/>
    </source>
</evidence>
<dbReference type="EMBL" id="FOES01000061">
    <property type="protein sequence ID" value="SER22087.1"/>
    <property type="molecule type" value="Genomic_DNA"/>
</dbReference>
<dbReference type="Gene3D" id="3.40.50.300">
    <property type="entry name" value="P-loop containing nucleotide triphosphate hydrolases"/>
    <property type="match status" value="1"/>
</dbReference>
<evidence type="ECO:0000256" key="2">
    <source>
        <dbReference type="ARBA" id="ARBA00022840"/>
    </source>
</evidence>
<dbReference type="STRING" id="571933.SAMN05216362_16114"/>
<dbReference type="SUPFAM" id="SSF52540">
    <property type="entry name" value="P-loop containing nucleoside triphosphate hydrolases"/>
    <property type="match status" value="1"/>
</dbReference>
<sequence>MIKDFSLSINEPMITGIWGRNGTGKTILMKLLAGHFQPQKGSINIMGLEPYNHSGIKQYLCYMQEEHPFSIIWKVEDVLRYGQYYNPNWDMEYAKIYIKF</sequence>
<accession>A0A1H9MF47</accession>